<dbReference type="EMBL" id="CM015723">
    <property type="protein sequence ID" value="KAF3696403.1"/>
    <property type="molecule type" value="Genomic_DNA"/>
</dbReference>
<feature type="region of interest" description="Disordered" evidence="1">
    <location>
        <begin position="44"/>
        <end position="66"/>
    </location>
</feature>
<proteinExistence type="predicted"/>
<reference evidence="3" key="2">
    <citation type="submission" date="2019-02" db="EMBL/GenBank/DDBJ databases">
        <title>Opniocepnalus argus Var Kimnra genome.</title>
        <authorList>
            <person name="Zhou C."/>
            <person name="Xiao S."/>
        </authorList>
    </citation>
    <scope>NUCLEOTIDE SEQUENCE [LARGE SCALE GENOMIC DNA]</scope>
</reference>
<evidence type="ECO:0000313" key="3">
    <source>
        <dbReference type="Proteomes" id="UP000503349"/>
    </source>
</evidence>
<feature type="compositionally biased region" description="Basic and acidic residues" evidence="1">
    <location>
        <begin position="1"/>
        <end position="10"/>
    </location>
</feature>
<feature type="region of interest" description="Disordered" evidence="1">
    <location>
        <begin position="1"/>
        <end position="23"/>
    </location>
</feature>
<evidence type="ECO:0000256" key="1">
    <source>
        <dbReference type="SAM" id="MobiDB-lite"/>
    </source>
</evidence>
<dbReference type="Proteomes" id="UP000503349">
    <property type="component" value="Chromosome 12"/>
</dbReference>
<organism evidence="2 3">
    <name type="scientific">Channa argus</name>
    <name type="common">Northern snakehead</name>
    <name type="synonym">Ophicephalus argus</name>
    <dbReference type="NCBI Taxonomy" id="215402"/>
    <lineage>
        <taxon>Eukaryota</taxon>
        <taxon>Metazoa</taxon>
        <taxon>Chordata</taxon>
        <taxon>Craniata</taxon>
        <taxon>Vertebrata</taxon>
        <taxon>Euteleostomi</taxon>
        <taxon>Actinopterygii</taxon>
        <taxon>Neopterygii</taxon>
        <taxon>Teleostei</taxon>
        <taxon>Neoteleostei</taxon>
        <taxon>Acanthomorphata</taxon>
        <taxon>Anabantaria</taxon>
        <taxon>Anabantiformes</taxon>
        <taxon>Channoidei</taxon>
        <taxon>Channidae</taxon>
        <taxon>Channa</taxon>
    </lineage>
</organism>
<gene>
    <name evidence="2" type="ORF">EXN66_Car012081</name>
</gene>
<sequence>MVDSVRKPETRSPPGWDASHGGTRLPNVSVEVVHVLHPRVSERFSHHIQPSLPRHIQPKNSSDYETGPGRTDITCGPVYILAVKAGCSSVLGAILPSIQGEEVTEAPTRQGNMAGYAKYSRHHMAIQLLLTIGSSFTDLIHKDGAGGIFRALF</sequence>
<accession>A0A6G1Q1Z5</accession>
<evidence type="ECO:0000313" key="2">
    <source>
        <dbReference type="EMBL" id="KAF3696403.1"/>
    </source>
</evidence>
<name>A0A6G1Q1Z5_CHAAH</name>
<reference evidence="2 3" key="1">
    <citation type="submission" date="2019-02" db="EMBL/GenBank/DDBJ databases">
        <title>Opniocepnalus argus genome.</title>
        <authorList>
            <person name="Zhou C."/>
            <person name="Xiao S."/>
        </authorList>
    </citation>
    <scope>NUCLEOTIDE SEQUENCE [LARGE SCALE GENOMIC DNA]</scope>
    <source>
        <strain evidence="2">OARG1902GOOAL</strain>
        <tissue evidence="2">Muscle</tissue>
    </source>
</reference>
<protein>
    <submittedName>
        <fullName evidence="2">Uncharacterized protein</fullName>
    </submittedName>
</protein>
<keyword evidence="3" id="KW-1185">Reference proteome</keyword>
<dbReference type="AlphaFoldDB" id="A0A6G1Q1Z5"/>